<dbReference type="RefSeq" id="WP_161141701.1">
    <property type="nucleotide sequence ID" value="NZ_SPKJ01000070.1"/>
</dbReference>
<reference evidence="1" key="1">
    <citation type="submission" date="2019-03" db="EMBL/GenBank/DDBJ databases">
        <title>Afifella sp. nov., isolated from activated sludge.</title>
        <authorList>
            <person name="Li Q."/>
            <person name="Liu Y."/>
        </authorList>
    </citation>
    <scope>NUCLEOTIDE SEQUENCE</scope>
    <source>
        <strain evidence="1">L72</strain>
    </source>
</reference>
<dbReference type="OrthoDB" id="9800421at2"/>
<comment type="caution">
    <text evidence="1">The sequence shown here is derived from an EMBL/GenBank/DDBJ whole genome shotgun (WGS) entry which is preliminary data.</text>
</comment>
<evidence type="ECO:0000313" key="1">
    <source>
        <dbReference type="EMBL" id="MYZ49363.1"/>
    </source>
</evidence>
<sequence>PEAGRPALVPLPRFLAGPEAWRRRPGPLGLRVAPGEDVRPLASHLAGIALVAIAFPTFSDGRGYSAARLLRERLGFTGEIRAVGEVLLDQIELMRRCGFDSFSVGHEPTRRALAAGRSGAMRHHYQPVGTVPELPAGTRPWARLSPA</sequence>
<accession>A0A964T6G7</accession>
<feature type="non-terminal residue" evidence="1">
    <location>
        <position position="1"/>
    </location>
</feature>
<organism evidence="1 2">
    <name type="scientific">Propylenella binzhouense</name>
    <dbReference type="NCBI Taxonomy" id="2555902"/>
    <lineage>
        <taxon>Bacteria</taxon>
        <taxon>Pseudomonadati</taxon>
        <taxon>Pseudomonadota</taxon>
        <taxon>Alphaproteobacteria</taxon>
        <taxon>Hyphomicrobiales</taxon>
        <taxon>Propylenellaceae</taxon>
        <taxon>Propylenella</taxon>
    </lineage>
</organism>
<dbReference type="Proteomes" id="UP000773614">
    <property type="component" value="Unassembled WGS sequence"/>
</dbReference>
<dbReference type="InterPro" id="IPR008318">
    <property type="entry name" value="UCP030820"/>
</dbReference>
<dbReference type="Pfam" id="PF06073">
    <property type="entry name" value="DUF934"/>
    <property type="match status" value="1"/>
</dbReference>
<keyword evidence="2" id="KW-1185">Reference proteome</keyword>
<dbReference type="PIRSF" id="PIRSF030820">
    <property type="entry name" value="UCP030820"/>
    <property type="match status" value="1"/>
</dbReference>
<evidence type="ECO:0000313" key="2">
    <source>
        <dbReference type="Proteomes" id="UP000773614"/>
    </source>
</evidence>
<protein>
    <submittedName>
        <fullName evidence="1">DUF934 domain-containing protein</fullName>
    </submittedName>
</protein>
<name>A0A964T6G7_9HYPH</name>
<dbReference type="AlphaFoldDB" id="A0A964T6G7"/>
<dbReference type="EMBL" id="SPKJ01000070">
    <property type="protein sequence ID" value="MYZ49363.1"/>
    <property type="molecule type" value="Genomic_DNA"/>
</dbReference>
<proteinExistence type="predicted"/>
<gene>
    <name evidence="1" type="ORF">E4O86_16760</name>
</gene>